<feature type="chain" id="PRO_5019791496" evidence="1">
    <location>
        <begin position="35"/>
        <end position="140"/>
    </location>
</feature>
<gene>
    <name evidence="2" type="ORF">Cob_v002394</name>
</gene>
<protein>
    <submittedName>
        <fullName evidence="2">Uncharacterized protein</fullName>
    </submittedName>
</protein>
<feature type="signal peptide" evidence="1">
    <location>
        <begin position="1"/>
        <end position="34"/>
    </location>
</feature>
<dbReference type="Proteomes" id="UP000014480">
    <property type="component" value="Unassembled WGS sequence"/>
</dbReference>
<accession>A0A484G4L4</accession>
<dbReference type="AlphaFoldDB" id="A0A484G4L4"/>
<reference evidence="3" key="1">
    <citation type="journal article" date="2013" name="New Phytol.">
        <title>Comparative genomic and transcriptomic analyses reveal the hemibiotrophic stage shift of Colletotrichum fungi.</title>
        <authorList>
            <person name="Gan P."/>
            <person name="Ikeda K."/>
            <person name="Irieda H."/>
            <person name="Narusaka M."/>
            <person name="O'Connell R.J."/>
            <person name="Narusaka Y."/>
            <person name="Takano Y."/>
            <person name="Kubo Y."/>
            <person name="Shirasu K."/>
        </authorList>
    </citation>
    <scope>NUCLEOTIDE SEQUENCE [LARGE SCALE GENOMIC DNA]</scope>
    <source>
        <strain evidence="3">104-T / ATCC 96160 / CBS 514.97 / LARS 414 / MAFF 240422</strain>
    </source>
</reference>
<name>A0A484G4L4_COLOR</name>
<proteinExistence type="predicted"/>
<keyword evidence="3" id="KW-1185">Reference proteome</keyword>
<comment type="caution">
    <text evidence="2">The sequence shown here is derived from an EMBL/GenBank/DDBJ whole genome shotgun (WGS) entry which is preliminary data.</text>
</comment>
<reference evidence="3" key="2">
    <citation type="journal article" date="2019" name="Mol. Plant Microbe Interact.">
        <title>Genome sequence resources for four phytopathogenic fungi from the Colletotrichum orbiculare species complex.</title>
        <authorList>
            <person name="Gan P."/>
            <person name="Tsushima A."/>
            <person name="Narusaka M."/>
            <person name="Narusaka Y."/>
            <person name="Takano Y."/>
            <person name="Kubo Y."/>
            <person name="Shirasu K."/>
        </authorList>
    </citation>
    <scope>GENOME REANNOTATION</scope>
    <source>
        <strain evidence="3">104-T / ATCC 96160 / CBS 514.97 / LARS 414 / MAFF 240422</strain>
    </source>
</reference>
<organism evidence="2 3">
    <name type="scientific">Colletotrichum orbiculare (strain 104-T / ATCC 96160 / CBS 514.97 / LARS 414 / MAFF 240422)</name>
    <name type="common">Cucumber anthracnose fungus</name>
    <name type="synonym">Colletotrichum lagenarium</name>
    <dbReference type="NCBI Taxonomy" id="1213857"/>
    <lineage>
        <taxon>Eukaryota</taxon>
        <taxon>Fungi</taxon>
        <taxon>Dikarya</taxon>
        <taxon>Ascomycota</taxon>
        <taxon>Pezizomycotina</taxon>
        <taxon>Sordariomycetes</taxon>
        <taxon>Hypocreomycetidae</taxon>
        <taxon>Glomerellales</taxon>
        <taxon>Glomerellaceae</taxon>
        <taxon>Colletotrichum</taxon>
        <taxon>Colletotrichum orbiculare species complex</taxon>
    </lineage>
</organism>
<dbReference type="EMBL" id="AMCV02000004">
    <property type="protein sequence ID" value="TDZ24517.1"/>
    <property type="molecule type" value="Genomic_DNA"/>
</dbReference>
<keyword evidence="1" id="KW-0732">Signal</keyword>
<evidence type="ECO:0000313" key="3">
    <source>
        <dbReference type="Proteomes" id="UP000014480"/>
    </source>
</evidence>
<evidence type="ECO:0000256" key="1">
    <source>
        <dbReference type="SAM" id="SignalP"/>
    </source>
</evidence>
<evidence type="ECO:0000313" key="2">
    <source>
        <dbReference type="EMBL" id="TDZ24517.1"/>
    </source>
</evidence>
<sequence>MSPLSPRPRPLRAEVCAFLLVFLLILPENPVTESADAIRAKLIKLNAELEAMDEAGGGGTDGTEQEQAFANMQSQYCLAYCKERILPKLVDWKYLEDALEECEENESTRQMIKNHRKTPFWVNDAAERIRLVCFTPLKSE</sequence>